<accession>A0ACB8K5E7</accession>
<dbReference type="Proteomes" id="UP000829398">
    <property type="component" value="Chromosome 6"/>
</dbReference>
<gene>
    <name evidence="1" type="ORF">KPL71_019418</name>
</gene>
<proteinExistence type="predicted"/>
<sequence length="408" mass="45619">MADSSELKPSRLFALLSSSGMGHLTPFLRLAALLTAHHVKVTCRQSFILFHLRIFMPIQKMTLFTTTLKSPENHVTSSLSLLPSLSSPPLSAPVTDMTLTASVLPISRAINVPNYIFFTSSAKMLTLFVSFHTHTLVGSKDAIEMPTLEPIPKPWILPPLFQDMNNFLKTSFIENAKKMTESDGILVNISKTIEGKTLAELNGGKVIEGLPLVIPIGLLPLYGFEKSQPLAWLDDQATGSVVDVSFGSRTGMSREQLRELGDDKKVDREDDLELSDVIGHELMDSVKGKGLVVKHWLDQESILRQSSNRRIFDLLWVEFILAWPQHGDQKINADVVERTGMGIWVQSWGWGGEAIMKGEQIAENISEMMGNELLRIQEMRIREEARTAIEQGGSLKKRLTELVEMWKN</sequence>
<evidence type="ECO:0000313" key="2">
    <source>
        <dbReference type="Proteomes" id="UP000829398"/>
    </source>
</evidence>
<dbReference type="EMBL" id="CM039175">
    <property type="protein sequence ID" value="KAH9740266.1"/>
    <property type="molecule type" value="Genomic_DNA"/>
</dbReference>
<name>A0ACB8K5E7_CITSI</name>
<reference evidence="2" key="1">
    <citation type="journal article" date="2023" name="Hortic. Res.">
        <title>A chromosome-level phased genome enabling allele-level studies in sweet orange: a case study on citrus Huanglongbing tolerance.</title>
        <authorList>
            <person name="Wu B."/>
            <person name="Yu Q."/>
            <person name="Deng Z."/>
            <person name="Duan Y."/>
            <person name="Luo F."/>
            <person name="Gmitter F. Jr."/>
        </authorList>
    </citation>
    <scope>NUCLEOTIDE SEQUENCE [LARGE SCALE GENOMIC DNA]</scope>
    <source>
        <strain evidence="2">cv. Valencia</strain>
    </source>
</reference>
<evidence type="ECO:0000313" key="1">
    <source>
        <dbReference type="EMBL" id="KAH9740266.1"/>
    </source>
</evidence>
<comment type="caution">
    <text evidence="1">The sequence shown here is derived from an EMBL/GenBank/DDBJ whole genome shotgun (WGS) entry which is preliminary data.</text>
</comment>
<keyword evidence="2" id="KW-1185">Reference proteome</keyword>
<organism evidence="1 2">
    <name type="scientific">Citrus sinensis</name>
    <name type="common">Sweet orange</name>
    <name type="synonym">Citrus aurantium var. sinensis</name>
    <dbReference type="NCBI Taxonomy" id="2711"/>
    <lineage>
        <taxon>Eukaryota</taxon>
        <taxon>Viridiplantae</taxon>
        <taxon>Streptophyta</taxon>
        <taxon>Embryophyta</taxon>
        <taxon>Tracheophyta</taxon>
        <taxon>Spermatophyta</taxon>
        <taxon>Magnoliopsida</taxon>
        <taxon>eudicotyledons</taxon>
        <taxon>Gunneridae</taxon>
        <taxon>Pentapetalae</taxon>
        <taxon>rosids</taxon>
        <taxon>malvids</taxon>
        <taxon>Sapindales</taxon>
        <taxon>Rutaceae</taxon>
        <taxon>Aurantioideae</taxon>
        <taxon>Citrus</taxon>
    </lineage>
</organism>
<protein>
    <submittedName>
        <fullName evidence="1">UDP-glucose:2-hydroxyflavanone C-glucosyltransferase</fullName>
    </submittedName>
</protein>